<evidence type="ECO:0000313" key="4">
    <source>
        <dbReference type="EMBL" id="KAF2550556.1"/>
    </source>
</evidence>
<sequence>KSGIVLCIVASSSMGSACCVAARDKMVLVVPPNSSAAAETERRHSPTWSFRWDNHNRGGRVAGEDSFLSWLSDGISRNDGSDFKFESPFVSSHGSPPSLDSLQTQTLHKSPPSDRSFPRCSSVNTVFEQKENVSTEAAPPSYPPPPRLSLSLASQPSSFPPSPLPSHPASSSTLQLTQCRRLSKQLSDGQIYGINSLSRSSPTEERQGTTFRYGSSQSRPSEGWSRQAFSEMLSSSRCNEPLSYDNGCFGLERDKIDHHSNRMSNHQQQTCSACARPLSEKSLWSSQNIFMTNELSVSAILACGHVYHGDCLEQMTPEVDKFDPSCPICTLGEKQTAMLSEKALKVEMNLKAKRLRNRVLDSDFECDDFVMFDQSHMASAAESPKLVSSSSVKSYSAKPFLARHFSFGSRGNSKSTKDDLPVRKKGFFWTKSSKI</sequence>
<reference evidence="4" key="1">
    <citation type="submission" date="2019-12" db="EMBL/GenBank/DDBJ databases">
        <title>Genome sequencing and annotation of Brassica cretica.</title>
        <authorList>
            <person name="Studholme D.J."/>
            <person name="Sarris P.F."/>
        </authorList>
    </citation>
    <scope>NUCLEOTIDE SEQUENCE</scope>
    <source>
        <strain evidence="4">PFS-001/15</strain>
        <tissue evidence="4">Leaf</tissue>
    </source>
</reference>
<dbReference type="PANTHER" id="PTHR31150:SF37">
    <property type="entry name" value="RING-TYPE DOMAIN-CONTAINING PROTEIN"/>
    <property type="match status" value="1"/>
</dbReference>
<dbReference type="GO" id="GO:0008270">
    <property type="term" value="F:zinc ion binding"/>
    <property type="evidence" value="ECO:0007669"/>
    <property type="project" value="UniProtKB-KW"/>
</dbReference>
<dbReference type="PANTHER" id="PTHR31150">
    <property type="entry name" value="EXPRESSED PROTEIN"/>
    <property type="match status" value="1"/>
</dbReference>
<feature type="compositionally biased region" description="Low complexity" evidence="2">
    <location>
        <begin position="148"/>
        <end position="157"/>
    </location>
</feature>
<dbReference type="InterPro" id="IPR013083">
    <property type="entry name" value="Znf_RING/FYVE/PHD"/>
</dbReference>
<protein>
    <recommendedName>
        <fullName evidence="3">RING-type domain-containing protein</fullName>
    </recommendedName>
</protein>
<feature type="compositionally biased region" description="Polar residues" evidence="2">
    <location>
        <begin position="208"/>
        <end position="220"/>
    </location>
</feature>
<dbReference type="EMBL" id="QGKW02001988">
    <property type="protein sequence ID" value="KAF2550556.1"/>
    <property type="molecule type" value="Genomic_DNA"/>
</dbReference>
<proteinExistence type="predicted"/>
<feature type="region of interest" description="Disordered" evidence="2">
    <location>
        <begin position="87"/>
        <end position="175"/>
    </location>
</feature>
<feature type="region of interest" description="Disordered" evidence="2">
    <location>
        <begin position="193"/>
        <end position="223"/>
    </location>
</feature>
<dbReference type="InterPro" id="IPR001841">
    <property type="entry name" value="Znf_RING"/>
</dbReference>
<name>A0A8S9H0L1_BRACR</name>
<dbReference type="SUPFAM" id="SSF57850">
    <property type="entry name" value="RING/U-box"/>
    <property type="match status" value="1"/>
</dbReference>
<dbReference type="PROSITE" id="PS50089">
    <property type="entry name" value="ZF_RING_2"/>
    <property type="match status" value="1"/>
</dbReference>
<dbReference type="AlphaFoldDB" id="A0A8S9H0L1"/>
<keyword evidence="1" id="KW-0862">Zinc</keyword>
<dbReference type="Proteomes" id="UP000712281">
    <property type="component" value="Unassembled WGS sequence"/>
</dbReference>
<keyword evidence="1" id="KW-0479">Metal-binding</keyword>
<dbReference type="Gene3D" id="3.30.40.10">
    <property type="entry name" value="Zinc/RING finger domain, C3HC4 (zinc finger)"/>
    <property type="match status" value="1"/>
</dbReference>
<comment type="caution">
    <text evidence="4">The sequence shown here is derived from an EMBL/GenBank/DDBJ whole genome shotgun (WGS) entry which is preliminary data.</text>
</comment>
<evidence type="ECO:0000259" key="3">
    <source>
        <dbReference type="PROSITE" id="PS50089"/>
    </source>
</evidence>
<keyword evidence="1" id="KW-0863">Zinc-finger</keyword>
<gene>
    <name evidence="4" type="ORF">F2Q68_00038095</name>
</gene>
<evidence type="ECO:0000256" key="2">
    <source>
        <dbReference type="SAM" id="MobiDB-lite"/>
    </source>
</evidence>
<feature type="compositionally biased region" description="Polar residues" evidence="2">
    <location>
        <begin position="89"/>
        <end position="108"/>
    </location>
</feature>
<evidence type="ECO:0000313" key="5">
    <source>
        <dbReference type="Proteomes" id="UP000712281"/>
    </source>
</evidence>
<feature type="non-terminal residue" evidence="4">
    <location>
        <position position="1"/>
    </location>
</feature>
<feature type="domain" description="RING-type" evidence="3">
    <location>
        <begin position="271"/>
        <end position="330"/>
    </location>
</feature>
<organism evidence="4 5">
    <name type="scientific">Brassica cretica</name>
    <name type="common">Mustard</name>
    <dbReference type="NCBI Taxonomy" id="69181"/>
    <lineage>
        <taxon>Eukaryota</taxon>
        <taxon>Viridiplantae</taxon>
        <taxon>Streptophyta</taxon>
        <taxon>Embryophyta</taxon>
        <taxon>Tracheophyta</taxon>
        <taxon>Spermatophyta</taxon>
        <taxon>Magnoliopsida</taxon>
        <taxon>eudicotyledons</taxon>
        <taxon>Gunneridae</taxon>
        <taxon>Pentapetalae</taxon>
        <taxon>rosids</taxon>
        <taxon>malvids</taxon>
        <taxon>Brassicales</taxon>
        <taxon>Brassicaceae</taxon>
        <taxon>Brassiceae</taxon>
        <taxon>Brassica</taxon>
    </lineage>
</organism>
<evidence type="ECO:0000256" key="1">
    <source>
        <dbReference type="PROSITE-ProRule" id="PRU00175"/>
    </source>
</evidence>
<accession>A0A8S9H0L1</accession>